<gene>
    <name evidence="1" type="ORF">E2C01_091510</name>
</gene>
<organism evidence="1 2">
    <name type="scientific">Portunus trituberculatus</name>
    <name type="common">Swimming crab</name>
    <name type="synonym">Neptunus trituberculatus</name>
    <dbReference type="NCBI Taxonomy" id="210409"/>
    <lineage>
        <taxon>Eukaryota</taxon>
        <taxon>Metazoa</taxon>
        <taxon>Ecdysozoa</taxon>
        <taxon>Arthropoda</taxon>
        <taxon>Crustacea</taxon>
        <taxon>Multicrustacea</taxon>
        <taxon>Malacostraca</taxon>
        <taxon>Eumalacostraca</taxon>
        <taxon>Eucarida</taxon>
        <taxon>Decapoda</taxon>
        <taxon>Pleocyemata</taxon>
        <taxon>Brachyura</taxon>
        <taxon>Eubrachyura</taxon>
        <taxon>Portunoidea</taxon>
        <taxon>Portunidae</taxon>
        <taxon>Portuninae</taxon>
        <taxon>Portunus</taxon>
    </lineage>
</organism>
<dbReference type="EMBL" id="VSRR010105223">
    <property type="protein sequence ID" value="MPC96261.1"/>
    <property type="molecule type" value="Genomic_DNA"/>
</dbReference>
<dbReference type="Proteomes" id="UP000324222">
    <property type="component" value="Unassembled WGS sequence"/>
</dbReference>
<reference evidence="1 2" key="1">
    <citation type="submission" date="2019-05" db="EMBL/GenBank/DDBJ databases">
        <title>Another draft genome of Portunus trituberculatus and its Hox gene families provides insights of decapod evolution.</title>
        <authorList>
            <person name="Jeong J.-H."/>
            <person name="Song I."/>
            <person name="Kim S."/>
            <person name="Choi T."/>
            <person name="Kim D."/>
            <person name="Ryu S."/>
            <person name="Kim W."/>
        </authorList>
    </citation>
    <scope>NUCLEOTIDE SEQUENCE [LARGE SCALE GENOMIC DNA]</scope>
    <source>
        <tissue evidence="1">Muscle</tissue>
    </source>
</reference>
<dbReference type="AlphaFoldDB" id="A0A5B7JE45"/>
<protein>
    <submittedName>
        <fullName evidence="1">Uncharacterized protein</fullName>
    </submittedName>
</protein>
<evidence type="ECO:0000313" key="2">
    <source>
        <dbReference type="Proteomes" id="UP000324222"/>
    </source>
</evidence>
<comment type="caution">
    <text evidence="1">The sequence shown here is derived from an EMBL/GenBank/DDBJ whole genome shotgun (WGS) entry which is preliminary data.</text>
</comment>
<evidence type="ECO:0000313" key="1">
    <source>
        <dbReference type="EMBL" id="MPC96261.1"/>
    </source>
</evidence>
<sequence>MSFGEAHPAGVGNAFRKSACRVASWCRHRVLLHCFVTTLLTASQHQTSKFKIYLKLATSNDDHKENGYNIVCSLLEQFTPVLPTSNLNMCRVGVEFDHAAPHPITIQRHDAMTPYLDMQKARARTKR</sequence>
<accession>A0A5B7JE45</accession>
<name>A0A5B7JE45_PORTR</name>
<proteinExistence type="predicted"/>
<keyword evidence="2" id="KW-1185">Reference proteome</keyword>